<accession>A0A4Y9ZKX1</accession>
<dbReference type="PANTHER" id="PTHR31956:SF8">
    <property type="entry name" value="ACID PHOSPHATASE PHOA (AFU_ORTHOLOGUE AFUA_1G03570)"/>
    <property type="match status" value="1"/>
</dbReference>
<feature type="non-terminal residue" evidence="3">
    <location>
        <position position="203"/>
    </location>
</feature>
<comment type="caution">
    <text evidence="3">The sequence shown here is derived from an EMBL/GenBank/DDBJ whole genome shotgun (WGS) entry which is preliminary data.</text>
</comment>
<keyword evidence="2" id="KW-0732">Signal</keyword>
<reference evidence="3 4" key="1">
    <citation type="submission" date="2019-02" db="EMBL/GenBank/DDBJ databases">
        <title>Genome sequencing of the rare red list fungi Hericium alpestre (H. flagellum).</title>
        <authorList>
            <person name="Buettner E."/>
            <person name="Kellner H."/>
        </authorList>
    </citation>
    <scope>NUCLEOTIDE SEQUENCE [LARGE SCALE GENOMIC DNA]</scope>
    <source>
        <strain evidence="3 4">DSM 108284</strain>
    </source>
</reference>
<dbReference type="Pfam" id="PF04185">
    <property type="entry name" value="Phosphoesterase"/>
    <property type="match status" value="1"/>
</dbReference>
<keyword evidence="1" id="KW-0378">Hydrolase</keyword>
<dbReference type="EMBL" id="SFCI01001656">
    <property type="protein sequence ID" value="TFY75255.1"/>
    <property type="molecule type" value="Genomic_DNA"/>
</dbReference>
<keyword evidence="4" id="KW-1185">Reference proteome</keyword>
<dbReference type="GO" id="GO:0016788">
    <property type="term" value="F:hydrolase activity, acting on ester bonds"/>
    <property type="evidence" value="ECO:0007669"/>
    <property type="project" value="InterPro"/>
</dbReference>
<feature type="chain" id="PRO_5021370706" description="Acid phosphatase" evidence="2">
    <location>
        <begin position="17"/>
        <end position="203"/>
    </location>
</feature>
<name>A0A4Y9ZKX1_9AGAM</name>
<gene>
    <name evidence="3" type="ORF">EWM64_g8756</name>
</gene>
<dbReference type="AlphaFoldDB" id="A0A4Y9ZKX1"/>
<evidence type="ECO:0000313" key="4">
    <source>
        <dbReference type="Proteomes" id="UP000298061"/>
    </source>
</evidence>
<proteinExistence type="predicted"/>
<evidence type="ECO:0000256" key="1">
    <source>
        <dbReference type="ARBA" id="ARBA00022801"/>
    </source>
</evidence>
<dbReference type="Proteomes" id="UP000298061">
    <property type="component" value="Unassembled WGS sequence"/>
</dbReference>
<dbReference type="STRING" id="135208.A0A4Y9ZKX1"/>
<dbReference type="GO" id="GO:0009395">
    <property type="term" value="P:phospholipid catabolic process"/>
    <property type="evidence" value="ECO:0007669"/>
    <property type="project" value="TreeGrafter"/>
</dbReference>
<evidence type="ECO:0000313" key="3">
    <source>
        <dbReference type="EMBL" id="TFY75255.1"/>
    </source>
</evidence>
<evidence type="ECO:0000256" key="2">
    <source>
        <dbReference type="SAM" id="SignalP"/>
    </source>
</evidence>
<evidence type="ECO:0008006" key="5">
    <source>
        <dbReference type="Google" id="ProtNLM"/>
    </source>
</evidence>
<organism evidence="3 4">
    <name type="scientific">Hericium alpestre</name>
    <dbReference type="NCBI Taxonomy" id="135208"/>
    <lineage>
        <taxon>Eukaryota</taxon>
        <taxon>Fungi</taxon>
        <taxon>Dikarya</taxon>
        <taxon>Basidiomycota</taxon>
        <taxon>Agaricomycotina</taxon>
        <taxon>Agaricomycetes</taxon>
        <taxon>Russulales</taxon>
        <taxon>Hericiaceae</taxon>
        <taxon>Hericium</taxon>
    </lineage>
</organism>
<protein>
    <recommendedName>
        <fullName evidence="5">Acid phosphatase</fullName>
    </recommendedName>
</protein>
<feature type="signal peptide" evidence="2">
    <location>
        <begin position="1"/>
        <end position="16"/>
    </location>
</feature>
<dbReference type="OrthoDB" id="5135119at2759"/>
<dbReference type="PANTHER" id="PTHR31956">
    <property type="entry name" value="NON-SPECIFIC PHOSPHOLIPASE C4-RELATED"/>
    <property type="match status" value="1"/>
</dbReference>
<sequence length="203" mass="21868">MQYLSAFVLLLPSVLAAQAPSFVKPAAGPLDASPNSGGPSNGSLPKPSVVAGKQFDRFIQIWLENTDFESANSTATFANLATQGIRLDQYYALTHPSEPNYAAVVGGDFWGMADDNLYNIPSNISTVVDLLEAKNISWASYQEGLPTDGYAGFSFTSANYLNTAAPPYTYYVRKHNPTIIYDSVAGVPARAALHRNFNDFAAD</sequence>
<dbReference type="InterPro" id="IPR007312">
    <property type="entry name" value="Phosphoesterase"/>
</dbReference>